<comment type="similarity">
    <text evidence="3 4">In the C-terminal section; belongs to the PPC synthetase family.</text>
</comment>
<feature type="binding site" evidence="3">
    <location>
        <begin position="304"/>
        <end position="307"/>
    </location>
    <ligand>
        <name>CTP</name>
        <dbReference type="ChEBI" id="CHEBI:37563"/>
    </ligand>
</feature>
<evidence type="ECO:0000256" key="4">
    <source>
        <dbReference type="RuleBase" id="RU364078"/>
    </source>
</evidence>
<dbReference type="InterPro" id="IPR003382">
    <property type="entry name" value="Flavoprotein"/>
</dbReference>
<comment type="function">
    <text evidence="3">Catalyzes two sequential steps in the biosynthesis of coenzyme A. In the first step cysteine is conjugated to 4'-phosphopantothenate to form 4-phosphopantothenoylcysteine. In the second step the latter compound is decarboxylated to form 4'-phosphopantotheine.</text>
</comment>
<evidence type="ECO:0000256" key="1">
    <source>
        <dbReference type="ARBA" id="ARBA00022793"/>
    </source>
</evidence>
<keyword evidence="2 3" id="KW-0456">Lyase</keyword>
<dbReference type="GO" id="GO:0046872">
    <property type="term" value="F:metal ion binding"/>
    <property type="evidence" value="ECO:0007669"/>
    <property type="project" value="UniProtKB-KW"/>
</dbReference>
<keyword evidence="3 4" id="KW-0285">Flavoprotein</keyword>
<dbReference type="InterPro" id="IPR007085">
    <property type="entry name" value="DNA/pantothenate-metab_flavo_C"/>
</dbReference>
<comment type="caution">
    <text evidence="3">Lacks conserved residue(s) required for the propagation of feature annotation.</text>
</comment>
<accession>A0A252F6K3</accession>
<keyword evidence="1 3" id="KW-0210">Decarboxylase</keyword>
<dbReference type="HAMAP" id="MF_02225">
    <property type="entry name" value="CoaBC"/>
    <property type="match status" value="1"/>
</dbReference>
<dbReference type="RefSeq" id="WP_087017312.1">
    <property type="nucleotide sequence ID" value="NZ_CP178353.1"/>
</dbReference>
<keyword evidence="8" id="KW-1185">Reference proteome</keyword>
<comment type="cofactor">
    <cofactor evidence="3">
        <name>FMN</name>
        <dbReference type="ChEBI" id="CHEBI:58210"/>
    </cofactor>
    <text evidence="3">Binds 1 FMN per subunit.</text>
</comment>
<feature type="active site" description="Proton donor" evidence="3">
    <location>
        <position position="158"/>
    </location>
</feature>
<dbReference type="PANTHER" id="PTHR14359">
    <property type="entry name" value="HOMO-OLIGOMERIC FLAVIN CONTAINING CYS DECARBOXYLASE FAMILY"/>
    <property type="match status" value="1"/>
</dbReference>
<dbReference type="UniPathway" id="UPA00241">
    <property type="reaction ID" value="UER00353"/>
</dbReference>
<evidence type="ECO:0000313" key="8">
    <source>
        <dbReference type="Proteomes" id="UP000194903"/>
    </source>
</evidence>
<comment type="pathway">
    <text evidence="3 4">Cofactor biosynthesis; coenzyme A biosynthesis; CoA from (R)-pantothenate: step 2/5.</text>
</comment>
<dbReference type="Pfam" id="PF04127">
    <property type="entry name" value="DFP"/>
    <property type="match status" value="1"/>
</dbReference>
<feature type="binding site" evidence="3">
    <location>
        <position position="288"/>
    </location>
    <ligand>
        <name>CTP</name>
        <dbReference type="ChEBI" id="CHEBI:37563"/>
    </ligand>
</feature>
<dbReference type="Proteomes" id="UP000194903">
    <property type="component" value="Unassembled WGS sequence"/>
</dbReference>
<keyword evidence="3" id="KW-0479">Metal-binding</keyword>
<dbReference type="EMBL" id="NHOC01000002">
    <property type="protein sequence ID" value="OUM21405.1"/>
    <property type="molecule type" value="Genomic_DNA"/>
</dbReference>
<keyword evidence="3 4" id="KW-0436">Ligase</keyword>
<dbReference type="PANTHER" id="PTHR14359:SF6">
    <property type="entry name" value="PHOSPHOPANTOTHENOYLCYSTEINE DECARBOXYLASE"/>
    <property type="match status" value="1"/>
</dbReference>
<protein>
    <recommendedName>
        <fullName evidence="3">Coenzyme A biosynthesis bifunctional protein CoaBC</fullName>
    </recommendedName>
    <alternativeName>
        <fullName evidence="3">DNA/pantothenate metabolism flavoprotein</fullName>
    </alternativeName>
    <alternativeName>
        <fullName evidence="3">Phosphopantothenoylcysteine synthetase/decarboxylase</fullName>
        <shortName evidence="3">PPCS-PPCDC</shortName>
    </alternativeName>
    <domain>
        <recommendedName>
            <fullName evidence="3">Phosphopantothenoylcysteine decarboxylase</fullName>
            <shortName evidence="3">PPC decarboxylase</shortName>
            <shortName evidence="3">PPC-DC</shortName>
            <ecNumber evidence="3">4.1.1.36</ecNumber>
        </recommendedName>
        <alternativeName>
            <fullName evidence="3">CoaC</fullName>
        </alternativeName>
    </domain>
    <domain>
        <recommendedName>
            <fullName evidence="3">Phosphopantothenate--cysteine ligase</fullName>
            <ecNumber evidence="3">6.3.2.5</ecNumber>
        </recommendedName>
        <alternativeName>
            <fullName evidence="3">CoaB</fullName>
        </alternativeName>
        <alternativeName>
            <fullName evidence="3">Phosphopantothenoylcysteine synthetase</fullName>
            <shortName evidence="3">PPC synthetase</shortName>
            <shortName evidence="3">PPC-S</shortName>
        </alternativeName>
    </domain>
</protein>
<dbReference type="SUPFAM" id="SSF52507">
    <property type="entry name" value="Homo-oligomeric flavin-containing Cys decarboxylases, HFCD"/>
    <property type="match status" value="1"/>
</dbReference>
<feature type="domain" description="Flavoprotein" evidence="5">
    <location>
        <begin position="6"/>
        <end position="179"/>
    </location>
</feature>
<dbReference type="GO" id="GO:0004632">
    <property type="term" value="F:phosphopantothenate--cysteine ligase activity"/>
    <property type="evidence" value="ECO:0007669"/>
    <property type="project" value="UniProtKB-UniRule"/>
</dbReference>
<sequence length="402" mass="43371">MDFSGKTVVLGVTGGIAAYKACDLVSRLRKKDIKIHVILTKHACEFVQPLTFEVLSGARAVTDQFNRDFPWEVEHISLAKAADVFAVVPATANILGKYAHGIADDMLSTTLLATRAPVLFAPAMNTAMYENPAVQDNIAALRARGCLFVEPACGHLACGDTGRGKLADVEVIEQAILDALTEKDMKGMRVTVTAGPTREALDPVRFLSNHSTGKMGYAIARSAKMRGAEVTLVSGPVALPPVDGVNMVSVTSACDMRQAVIDALPQSDFVIKAAAVGDYRPAQFQDDKIKKHDDDMSVALVRNPDILAEIGQKRRDDQVICGFSMETRDLVENSTKKLKSKNCDVIVANNLKVKGAGFAGDTNVVTLLYRDGTREPLELMGKGDVADILLDRLLALWKSKQS</sequence>
<dbReference type="EC" id="4.1.1.36" evidence="3"/>
<dbReference type="Gene3D" id="3.40.50.10300">
    <property type="entry name" value="CoaB-like"/>
    <property type="match status" value="1"/>
</dbReference>
<feature type="binding site" evidence="3">
    <location>
        <position position="323"/>
    </location>
    <ligand>
        <name>CTP</name>
        <dbReference type="ChEBI" id="CHEBI:37563"/>
    </ligand>
</feature>
<feature type="domain" description="DNA/pantothenate metabolism flavoprotein C-terminal" evidence="6">
    <location>
        <begin position="185"/>
        <end position="394"/>
    </location>
</feature>
<comment type="caution">
    <text evidence="7">The sequence shown here is derived from an EMBL/GenBank/DDBJ whole genome shotgun (WGS) entry which is preliminary data.</text>
</comment>
<dbReference type="OrthoDB" id="9802554at2"/>
<evidence type="ECO:0000259" key="5">
    <source>
        <dbReference type="Pfam" id="PF02441"/>
    </source>
</evidence>
<feature type="binding site" evidence="3">
    <location>
        <position position="337"/>
    </location>
    <ligand>
        <name>CTP</name>
        <dbReference type="ChEBI" id="CHEBI:37563"/>
    </ligand>
</feature>
<evidence type="ECO:0000256" key="3">
    <source>
        <dbReference type="HAMAP-Rule" id="MF_02225"/>
    </source>
</evidence>
<reference evidence="7 8" key="1">
    <citation type="submission" date="2017-05" db="EMBL/GenBank/DDBJ databases">
        <title>Butyricicoccus porcorum sp. nov. a butyrate-producing bacterium from the swine intestinal tract.</title>
        <authorList>
            <person name="Trachsel J."/>
            <person name="Humphrey S."/>
            <person name="Allen H.K."/>
        </authorList>
    </citation>
    <scope>NUCLEOTIDE SEQUENCE [LARGE SCALE GENOMIC DNA]</scope>
    <source>
        <strain evidence="7">BB10</strain>
    </source>
</reference>
<dbReference type="Gene3D" id="3.40.50.1950">
    <property type="entry name" value="Flavin prenyltransferase-like"/>
    <property type="match status" value="1"/>
</dbReference>
<dbReference type="InterPro" id="IPR036551">
    <property type="entry name" value="Flavin_trans-like"/>
</dbReference>
<dbReference type="GO" id="GO:0015937">
    <property type="term" value="P:coenzyme A biosynthetic process"/>
    <property type="evidence" value="ECO:0007669"/>
    <property type="project" value="UniProtKB-UniRule"/>
</dbReference>
<organism evidence="7 8">
    <name type="scientific">Butyricicoccus porcorum</name>
    <dbReference type="NCBI Taxonomy" id="1945634"/>
    <lineage>
        <taxon>Bacteria</taxon>
        <taxon>Bacillati</taxon>
        <taxon>Bacillota</taxon>
        <taxon>Clostridia</taxon>
        <taxon>Eubacteriales</taxon>
        <taxon>Butyricicoccaceae</taxon>
        <taxon>Butyricicoccus</taxon>
    </lineage>
</organism>
<dbReference type="GO" id="GO:0071513">
    <property type="term" value="C:phosphopantothenoylcysteine decarboxylase complex"/>
    <property type="evidence" value="ECO:0007669"/>
    <property type="project" value="TreeGrafter"/>
</dbReference>
<comment type="pathway">
    <text evidence="3 4">Cofactor biosynthesis; coenzyme A biosynthesis; CoA from (R)-pantothenate: step 3/5.</text>
</comment>
<feature type="binding site" evidence="3">
    <location>
        <position position="278"/>
    </location>
    <ligand>
        <name>CTP</name>
        <dbReference type="ChEBI" id="CHEBI:37563"/>
    </ligand>
</feature>
<comment type="similarity">
    <text evidence="3 4">In the N-terminal section; belongs to the HFCD (homo-oligomeric flavin containing Cys decarboxylase) superfamily.</text>
</comment>
<dbReference type="NCBIfam" id="TIGR00521">
    <property type="entry name" value="coaBC_dfp"/>
    <property type="match status" value="1"/>
</dbReference>
<dbReference type="InterPro" id="IPR035929">
    <property type="entry name" value="CoaB-like_sf"/>
</dbReference>
<feature type="region of interest" description="Phosphopantothenoylcysteine decarboxylase" evidence="3">
    <location>
        <begin position="1"/>
        <end position="189"/>
    </location>
</feature>
<comment type="cofactor">
    <cofactor evidence="3">
        <name>Mg(2+)</name>
        <dbReference type="ChEBI" id="CHEBI:18420"/>
    </cofactor>
</comment>
<comment type="function">
    <text evidence="4">Catalyzes two steps in the biosynthesis of coenzyme A. In the first step cysteine is conjugated to 4'-phosphopantothenate to form 4-phosphopantothenoylcysteine, in the latter compound is decarboxylated to form 4'-phosphopantotheine.</text>
</comment>
<dbReference type="GO" id="GO:0015941">
    <property type="term" value="P:pantothenate catabolic process"/>
    <property type="evidence" value="ECO:0007669"/>
    <property type="project" value="InterPro"/>
</dbReference>
<dbReference type="AlphaFoldDB" id="A0A252F6K3"/>
<dbReference type="GO" id="GO:0010181">
    <property type="term" value="F:FMN binding"/>
    <property type="evidence" value="ECO:0007669"/>
    <property type="project" value="UniProtKB-UniRule"/>
</dbReference>
<feature type="region of interest" description="Phosphopantothenate--cysteine ligase" evidence="3">
    <location>
        <begin position="190"/>
        <end position="402"/>
    </location>
</feature>
<gene>
    <name evidence="3" type="primary">coaBC</name>
    <name evidence="7" type="ORF">CBW42_02195</name>
</gene>
<proteinExistence type="inferred from homology"/>
<comment type="catalytic activity">
    <reaction evidence="3 4">
        <text>N-[(R)-4-phosphopantothenoyl]-L-cysteine + H(+) = (R)-4'-phosphopantetheine + CO2</text>
        <dbReference type="Rhea" id="RHEA:16793"/>
        <dbReference type="ChEBI" id="CHEBI:15378"/>
        <dbReference type="ChEBI" id="CHEBI:16526"/>
        <dbReference type="ChEBI" id="CHEBI:59458"/>
        <dbReference type="ChEBI" id="CHEBI:61723"/>
        <dbReference type="EC" id="4.1.1.36"/>
    </reaction>
</comment>
<keyword evidence="3 4" id="KW-0288">FMN</keyword>
<dbReference type="GO" id="GO:0004633">
    <property type="term" value="F:phosphopantothenoylcysteine decarboxylase activity"/>
    <property type="evidence" value="ECO:0007669"/>
    <property type="project" value="UniProtKB-UniRule"/>
</dbReference>
<dbReference type="SUPFAM" id="SSF102645">
    <property type="entry name" value="CoaB-like"/>
    <property type="match status" value="1"/>
</dbReference>
<dbReference type="EC" id="6.3.2.5" evidence="3"/>
<feature type="binding site" evidence="3">
    <location>
        <position position="341"/>
    </location>
    <ligand>
        <name>CTP</name>
        <dbReference type="ChEBI" id="CHEBI:37563"/>
    </ligand>
</feature>
<keyword evidence="3" id="KW-0460">Magnesium</keyword>
<evidence type="ECO:0000313" key="7">
    <source>
        <dbReference type="EMBL" id="OUM21405.1"/>
    </source>
</evidence>
<evidence type="ECO:0000259" key="6">
    <source>
        <dbReference type="Pfam" id="PF04127"/>
    </source>
</evidence>
<dbReference type="InterPro" id="IPR005252">
    <property type="entry name" value="CoaBC"/>
</dbReference>
<evidence type="ECO:0000256" key="2">
    <source>
        <dbReference type="ARBA" id="ARBA00023239"/>
    </source>
</evidence>
<keyword evidence="3" id="KW-0511">Multifunctional enzyme</keyword>
<name>A0A252F6K3_9FIRM</name>
<comment type="catalytic activity">
    <reaction evidence="3 4">
        <text>(R)-4'-phosphopantothenate + L-cysteine + CTP = N-[(R)-4-phosphopantothenoyl]-L-cysteine + CMP + diphosphate + H(+)</text>
        <dbReference type="Rhea" id="RHEA:19397"/>
        <dbReference type="ChEBI" id="CHEBI:10986"/>
        <dbReference type="ChEBI" id="CHEBI:15378"/>
        <dbReference type="ChEBI" id="CHEBI:33019"/>
        <dbReference type="ChEBI" id="CHEBI:35235"/>
        <dbReference type="ChEBI" id="CHEBI:37563"/>
        <dbReference type="ChEBI" id="CHEBI:59458"/>
        <dbReference type="ChEBI" id="CHEBI:60377"/>
        <dbReference type="EC" id="6.3.2.5"/>
    </reaction>
</comment>
<dbReference type="Pfam" id="PF02441">
    <property type="entry name" value="Flavoprotein"/>
    <property type="match status" value="1"/>
</dbReference>